<feature type="binding site" evidence="13">
    <location>
        <begin position="611"/>
        <end position="618"/>
    </location>
    <ligand>
        <name>GTP</name>
        <dbReference type="ChEBI" id="CHEBI:37565"/>
    </ligand>
</feature>
<gene>
    <name evidence="16" type="ORF">IF1G_02275</name>
</gene>
<feature type="binding site" evidence="14">
    <location>
        <position position="635"/>
    </location>
    <ligand>
        <name>Mg(2+)</name>
        <dbReference type="ChEBI" id="CHEBI:18420"/>
    </ligand>
</feature>
<evidence type="ECO:0000256" key="9">
    <source>
        <dbReference type="ARBA" id="ARBA00023288"/>
    </source>
</evidence>
<keyword evidence="8" id="KW-0472">Membrane</keyword>
<evidence type="ECO:0000256" key="6">
    <source>
        <dbReference type="ARBA" id="ARBA00022741"/>
    </source>
</evidence>
<dbReference type="SUPFAM" id="SSF55729">
    <property type="entry name" value="Acyl-CoA N-acyltransferases (Nat)"/>
    <property type="match status" value="1"/>
</dbReference>
<dbReference type="NCBIfam" id="TIGR00231">
    <property type="entry name" value="small_GTP"/>
    <property type="match status" value="1"/>
</dbReference>
<dbReference type="GO" id="GO:0005525">
    <property type="term" value="F:GTP binding"/>
    <property type="evidence" value="ECO:0007669"/>
    <property type="project" value="UniProtKB-KW"/>
</dbReference>
<dbReference type="SMART" id="SM00178">
    <property type="entry name" value="SAR"/>
    <property type="match status" value="1"/>
</dbReference>
<dbReference type="GO" id="GO:0003924">
    <property type="term" value="F:GTPase activity"/>
    <property type="evidence" value="ECO:0007669"/>
    <property type="project" value="InterPro"/>
</dbReference>
<dbReference type="InterPro" id="IPR006689">
    <property type="entry name" value="Small_GTPase_ARF/SAR"/>
</dbReference>
<keyword evidence="16" id="KW-0012">Acyltransferase</keyword>
<comment type="subcellular location">
    <subcellularLocation>
        <location evidence="1">Cell membrane</location>
    </subcellularLocation>
    <subcellularLocation>
        <location evidence="2">Cytoplasm</location>
    </subcellularLocation>
</comment>
<dbReference type="FunFam" id="3.40.50.300:FF:000981">
    <property type="entry name" value="ADP-ribosylation factor-like 2"/>
    <property type="match status" value="1"/>
</dbReference>
<dbReference type="PRINTS" id="PR00328">
    <property type="entry name" value="SAR1GTPBP"/>
</dbReference>
<keyword evidence="10" id="KW-0131">Cell cycle</keyword>
<evidence type="ECO:0000313" key="17">
    <source>
        <dbReference type="Proteomes" id="UP000315783"/>
    </source>
</evidence>
<comment type="function">
    <text evidence="11">GTP-binding protein that functions in embryogenesis, cytokinesis, germline development and microtubulule cytoskeleton dynamics.</text>
</comment>
<keyword evidence="3" id="KW-0217">Developmental protein</keyword>
<dbReference type="InterPro" id="IPR016181">
    <property type="entry name" value="Acyl_CoA_acyltransferase"/>
</dbReference>
<dbReference type="GO" id="GO:0046872">
    <property type="term" value="F:metal ion binding"/>
    <property type="evidence" value="ECO:0007669"/>
    <property type="project" value="UniProtKB-KW"/>
</dbReference>
<feature type="region of interest" description="Disordered" evidence="15">
    <location>
        <begin position="36"/>
        <end position="55"/>
    </location>
</feature>
<dbReference type="GO" id="GO:0005886">
    <property type="term" value="C:plasma membrane"/>
    <property type="evidence" value="ECO:0007669"/>
    <property type="project" value="UniProtKB-SubCell"/>
</dbReference>
<accession>A0A545W8E5</accession>
<keyword evidence="14" id="KW-0460">Magnesium</keyword>
<evidence type="ECO:0000256" key="2">
    <source>
        <dbReference type="ARBA" id="ARBA00004496"/>
    </source>
</evidence>
<keyword evidence="7 13" id="KW-0342">GTP-binding</keyword>
<dbReference type="GO" id="GO:0005737">
    <property type="term" value="C:cytoplasm"/>
    <property type="evidence" value="ECO:0007669"/>
    <property type="project" value="UniProtKB-SubCell"/>
</dbReference>
<protein>
    <recommendedName>
        <fullName evidence="12">Abnormal eversion of vulva protein 20</fullName>
    </recommendedName>
</protein>
<keyword evidence="6 13" id="KW-0547">Nucleotide-binding</keyword>
<feature type="binding site" evidence="13">
    <location>
        <position position="657"/>
    </location>
    <ligand>
        <name>GTP</name>
        <dbReference type="ChEBI" id="CHEBI:37565"/>
    </ligand>
</feature>
<feature type="region of interest" description="Disordered" evidence="15">
    <location>
        <begin position="68"/>
        <end position="112"/>
    </location>
</feature>
<keyword evidence="17" id="KW-1185">Reference proteome</keyword>
<name>A0A545W8E5_9HYPO</name>
<evidence type="ECO:0000256" key="1">
    <source>
        <dbReference type="ARBA" id="ARBA00004236"/>
    </source>
</evidence>
<evidence type="ECO:0000256" key="13">
    <source>
        <dbReference type="PIRSR" id="PIRSR606689-1"/>
    </source>
</evidence>
<dbReference type="SUPFAM" id="SSF52540">
    <property type="entry name" value="P-loop containing nucleoside triphosphate hydrolases"/>
    <property type="match status" value="1"/>
</dbReference>
<reference evidence="16 17" key="1">
    <citation type="journal article" date="2019" name="Appl. Microbiol. Biotechnol.">
        <title>Genome sequence of Isaria javanica and comparative genome analysis insights into family S53 peptidase evolution in fungal entomopathogens.</title>
        <authorList>
            <person name="Lin R."/>
            <person name="Zhang X."/>
            <person name="Xin B."/>
            <person name="Zou M."/>
            <person name="Gao Y."/>
            <person name="Qin F."/>
            <person name="Hu Q."/>
            <person name="Xie B."/>
            <person name="Cheng X."/>
        </authorList>
    </citation>
    <scope>NUCLEOTIDE SEQUENCE [LARGE SCALE GENOMIC DNA]</scope>
    <source>
        <strain evidence="16 17">IJ1G</strain>
    </source>
</reference>
<dbReference type="GO" id="GO:0016746">
    <property type="term" value="F:acyltransferase activity"/>
    <property type="evidence" value="ECO:0007669"/>
    <property type="project" value="UniProtKB-KW"/>
</dbReference>
<dbReference type="OrthoDB" id="2129362at2759"/>
<evidence type="ECO:0000256" key="5">
    <source>
        <dbReference type="ARBA" id="ARBA00022490"/>
    </source>
</evidence>
<keyword evidence="16" id="KW-0808">Transferase</keyword>
<evidence type="ECO:0000256" key="3">
    <source>
        <dbReference type="ARBA" id="ARBA00022473"/>
    </source>
</evidence>
<dbReference type="Proteomes" id="UP000315783">
    <property type="component" value="Unassembled WGS sequence"/>
</dbReference>
<dbReference type="AlphaFoldDB" id="A0A545W8E5"/>
<evidence type="ECO:0000256" key="7">
    <source>
        <dbReference type="ARBA" id="ARBA00023134"/>
    </source>
</evidence>
<evidence type="ECO:0000256" key="15">
    <source>
        <dbReference type="SAM" id="MobiDB-lite"/>
    </source>
</evidence>
<keyword evidence="9" id="KW-0449">Lipoprotein</keyword>
<keyword evidence="4" id="KW-1003">Cell membrane</keyword>
<keyword evidence="14" id="KW-0479">Metal-binding</keyword>
<evidence type="ECO:0000256" key="14">
    <source>
        <dbReference type="PIRSR" id="PIRSR606689-2"/>
    </source>
</evidence>
<evidence type="ECO:0000256" key="10">
    <source>
        <dbReference type="ARBA" id="ARBA00023306"/>
    </source>
</evidence>
<feature type="region of interest" description="Disordered" evidence="15">
    <location>
        <begin position="135"/>
        <end position="195"/>
    </location>
</feature>
<evidence type="ECO:0000256" key="11">
    <source>
        <dbReference type="ARBA" id="ARBA00055307"/>
    </source>
</evidence>
<feature type="binding site" evidence="14">
    <location>
        <position position="618"/>
    </location>
    <ligand>
        <name>Mg(2+)</name>
        <dbReference type="ChEBI" id="CHEBI:18420"/>
    </ligand>
</feature>
<dbReference type="Gene3D" id="3.40.630.30">
    <property type="match status" value="1"/>
</dbReference>
<dbReference type="EMBL" id="SPUK01000002">
    <property type="protein sequence ID" value="TQW00061.1"/>
    <property type="molecule type" value="Genomic_DNA"/>
</dbReference>
<dbReference type="CDD" id="cd04301">
    <property type="entry name" value="NAT_SF"/>
    <property type="match status" value="1"/>
</dbReference>
<dbReference type="InterPro" id="IPR044612">
    <property type="entry name" value="ARL2/3"/>
</dbReference>
<dbReference type="PANTHER" id="PTHR45697">
    <property type="entry name" value="ADP-RIBOSYLATION FACTOR-LIKE PROTEIN 2-RELATED"/>
    <property type="match status" value="1"/>
</dbReference>
<dbReference type="InterPro" id="IPR027417">
    <property type="entry name" value="P-loop_NTPase"/>
</dbReference>
<dbReference type="SMART" id="SM00177">
    <property type="entry name" value="ARF"/>
    <property type="match status" value="1"/>
</dbReference>
<comment type="caution">
    <text evidence="16">The sequence shown here is derived from an EMBL/GenBank/DDBJ whole genome shotgun (WGS) entry which is preliminary data.</text>
</comment>
<dbReference type="Gene3D" id="3.40.50.300">
    <property type="entry name" value="P-loop containing nucleotide triphosphate hydrolases"/>
    <property type="match status" value="1"/>
</dbReference>
<evidence type="ECO:0000256" key="12">
    <source>
        <dbReference type="ARBA" id="ARBA00077919"/>
    </source>
</evidence>
<feature type="compositionally biased region" description="Polar residues" evidence="15">
    <location>
        <begin position="171"/>
        <end position="186"/>
    </location>
</feature>
<sequence length="788" mass="88352">MSASVQEWSAVEVRSSEVLPGSFLGLLEWVLDESALAHEDDSEEESGEYPSHAVENASLVIEERVCRDSNKAQDNVNMTSPVKAPLPGSIPSNDSPPIEGEANDPVDRDHESIKSVNTARKGLLELASKWKIPSEAIQDKEHTSSETKDSTPSWSISAIGEDPTPPPNKNLPAQENGTQNPFNHGSSPMVEELHSSSNPRSLSIAAWVMDTTEGPVPNLIAPKAGNAPVHCSAIDPETGDFLPAIEHPETKFHHNFNLQSEPAYRRGDITSDMQISRELKARAKLAQRFQERHLVQEGVQNAVQEEAESPFPRADCTIRPATDDDIEGILETINSERQTSEENCHKTSVALKPWNIVGVLNKCKKDNRPFIVATGGEDDLLDRSKWPAGADRAYKEYVKYLGKSAKRQATIVGFAFAMPRESSSFDARDIHIDHSCNITLFVHPSHKGKKYGSALLDRILMSVSPIHRSLIDFEWKCDDAVGIYEQLASNNVRQYARVFVEYLDAHDEDQRLPSRKKLLENFGFSQVGRLSCLKRGPDQKTPPMRVQGTIILALSLCSSELSHVQEARFQKYLYFNKPRKIAYAEQALLSMLSILRKARLKDKEMRILMLGLDNAGKTTIVKKILNEDVHTVSPTLGFIIKTIDYDGYKLNIWDVGGQKTLRSYWRNYFEKTDALIWVVDSTDRLRIGDCREELHGLLEEERLAGACLLIFANKTDVDGCMTEAEILQVSSSMNKTKKEDVNEAKALRLNEIRTHQWHILQCSAMTGKNLKEGLAWVVEDAKKRLFLY</sequence>
<dbReference type="PROSITE" id="PS51417">
    <property type="entry name" value="ARF"/>
    <property type="match status" value="1"/>
</dbReference>
<keyword evidence="5" id="KW-0963">Cytoplasm</keyword>
<evidence type="ECO:0000256" key="4">
    <source>
        <dbReference type="ARBA" id="ARBA00022475"/>
    </source>
</evidence>
<dbReference type="InterPro" id="IPR005225">
    <property type="entry name" value="Small_GTP-bd"/>
</dbReference>
<dbReference type="STRING" id="43265.A0A545W8E5"/>
<dbReference type="Pfam" id="PF00025">
    <property type="entry name" value="Arf"/>
    <property type="match status" value="1"/>
</dbReference>
<evidence type="ECO:0000256" key="8">
    <source>
        <dbReference type="ARBA" id="ARBA00023136"/>
    </source>
</evidence>
<proteinExistence type="predicted"/>
<feature type="binding site" evidence="13">
    <location>
        <begin position="713"/>
        <end position="716"/>
    </location>
    <ligand>
        <name>GTP</name>
        <dbReference type="ChEBI" id="CHEBI:37565"/>
    </ligand>
</feature>
<feature type="compositionally biased region" description="Basic and acidic residues" evidence="15">
    <location>
        <begin position="137"/>
        <end position="149"/>
    </location>
</feature>
<organism evidence="16 17">
    <name type="scientific">Cordyceps javanica</name>
    <dbReference type="NCBI Taxonomy" id="43265"/>
    <lineage>
        <taxon>Eukaryota</taxon>
        <taxon>Fungi</taxon>
        <taxon>Dikarya</taxon>
        <taxon>Ascomycota</taxon>
        <taxon>Pezizomycotina</taxon>
        <taxon>Sordariomycetes</taxon>
        <taxon>Hypocreomycetidae</taxon>
        <taxon>Hypocreales</taxon>
        <taxon>Cordycipitaceae</taxon>
        <taxon>Cordyceps</taxon>
    </lineage>
</organism>
<evidence type="ECO:0000313" key="16">
    <source>
        <dbReference type="EMBL" id="TQW00061.1"/>
    </source>
</evidence>